<evidence type="ECO:0000259" key="5">
    <source>
        <dbReference type="PROSITE" id="PS50893"/>
    </source>
</evidence>
<dbReference type="InterPro" id="IPR003593">
    <property type="entry name" value="AAA+_ATPase"/>
</dbReference>
<dbReference type="PROSITE" id="PS50893">
    <property type="entry name" value="ABC_TRANSPORTER_2"/>
    <property type="match status" value="1"/>
</dbReference>
<evidence type="ECO:0000313" key="6">
    <source>
        <dbReference type="EMBL" id="KAA5835007.1"/>
    </source>
</evidence>
<dbReference type="NCBIfam" id="NF008453">
    <property type="entry name" value="PRK11308.1"/>
    <property type="match status" value="1"/>
</dbReference>
<feature type="domain" description="ABC transporter" evidence="5">
    <location>
        <begin position="46"/>
        <end position="298"/>
    </location>
</feature>
<evidence type="ECO:0000256" key="4">
    <source>
        <dbReference type="ARBA" id="ARBA00022840"/>
    </source>
</evidence>
<dbReference type="InterPro" id="IPR027417">
    <property type="entry name" value="P-loop_NTPase"/>
</dbReference>
<dbReference type="PROSITE" id="PS00211">
    <property type="entry name" value="ABC_TRANSPORTER_1"/>
    <property type="match status" value="1"/>
</dbReference>
<dbReference type="Gene3D" id="3.40.50.300">
    <property type="entry name" value="P-loop containing nucleotide triphosphate hydrolases"/>
    <property type="match status" value="1"/>
</dbReference>
<name>A0A5M7C3G3_SACHI</name>
<dbReference type="GO" id="GO:0055085">
    <property type="term" value="P:transmembrane transport"/>
    <property type="evidence" value="ECO:0007669"/>
    <property type="project" value="UniProtKB-ARBA"/>
</dbReference>
<dbReference type="InterPro" id="IPR017871">
    <property type="entry name" value="ABC_transporter-like_CS"/>
</dbReference>
<dbReference type="GO" id="GO:0016887">
    <property type="term" value="F:ATP hydrolysis activity"/>
    <property type="evidence" value="ECO:0007669"/>
    <property type="project" value="InterPro"/>
</dbReference>
<gene>
    <name evidence="6" type="ORF">F1721_09355</name>
</gene>
<keyword evidence="2" id="KW-0813">Transport</keyword>
<comment type="similarity">
    <text evidence="1">Belongs to the ABC transporter superfamily.</text>
</comment>
<comment type="caution">
    <text evidence="6">The sequence shown here is derived from an EMBL/GenBank/DDBJ whole genome shotgun (WGS) entry which is preliminary data.</text>
</comment>
<keyword evidence="7" id="KW-1185">Reference proteome</keyword>
<protein>
    <submittedName>
        <fullName evidence="6">Dipeptide ABC transporter ATP-binding protein</fullName>
    </submittedName>
</protein>
<accession>A0A5M7C3G3</accession>
<dbReference type="InterPro" id="IPR013563">
    <property type="entry name" value="Oligopep_ABC_C"/>
</dbReference>
<dbReference type="InterPro" id="IPR050319">
    <property type="entry name" value="ABC_transp_ATP-bind"/>
</dbReference>
<dbReference type="EMBL" id="VWPH01000004">
    <property type="protein sequence ID" value="KAA5835007.1"/>
    <property type="molecule type" value="Genomic_DNA"/>
</dbReference>
<sequence length="376" mass="41116">MRVPPALRHRARAVRIGRAGTAAAGRRQADPVPLLGGGLVVTEQILDVQDVTKHYRKRGGGRFGLGSATVKAVDGVSLQLHKGEALGIVGESGCGKSTLTRLLTALEKPTSGHVRYRGTDVHRAKGAERTRMRRNIQMVFQDPYASLNPRKTVGSILAEPFRIHRDAVPGTGLRPRLEQLLEQVGLRPDHLDRYPHEFSGGQRQRIGIARGIALNPEVLICDEPVSALDVSVRAQVLNLLAELQRELSLTVVFIAHDLDVVRHFCDRIATMYLGRVVEEGDCDAVYDHPAHPYTRALLSAIPRPGFDDEPEQERIVLEGDPPSPIAPPPGCPFHTRCWMARPDCATTVPTGHDLGEGHVSHCHFAPEVALADPAKR</sequence>
<dbReference type="PANTHER" id="PTHR43776">
    <property type="entry name" value="TRANSPORT ATP-BINDING PROTEIN"/>
    <property type="match status" value="1"/>
</dbReference>
<dbReference type="CDD" id="cd03257">
    <property type="entry name" value="ABC_NikE_OppD_transporters"/>
    <property type="match status" value="1"/>
</dbReference>
<dbReference type="GO" id="GO:0005524">
    <property type="term" value="F:ATP binding"/>
    <property type="evidence" value="ECO:0007669"/>
    <property type="project" value="UniProtKB-KW"/>
</dbReference>
<dbReference type="GO" id="GO:0015833">
    <property type="term" value="P:peptide transport"/>
    <property type="evidence" value="ECO:0007669"/>
    <property type="project" value="InterPro"/>
</dbReference>
<dbReference type="AlphaFoldDB" id="A0A5M7C3G3"/>
<keyword evidence="3" id="KW-0547">Nucleotide-binding</keyword>
<dbReference type="PANTHER" id="PTHR43776:SF7">
    <property type="entry name" value="D,D-DIPEPTIDE TRANSPORT ATP-BINDING PROTEIN DDPF-RELATED"/>
    <property type="match status" value="1"/>
</dbReference>
<dbReference type="Pfam" id="PF00005">
    <property type="entry name" value="ABC_tran"/>
    <property type="match status" value="1"/>
</dbReference>
<evidence type="ECO:0000256" key="1">
    <source>
        <dbReference type="ARBA" id="ARBA00005417"/>
    </source>
</evidence>
<organism evidence="6 7">
    <name type="scientific">Saccharopolyspora hirsuta</name>
    <dbReference type="NCBI Taxonomy" id="1837"/>
    <lineage>
        <taxon>Bacteria</taxon>
        <taxon>Bacillati</taxon>
        <taxon>Actinomycetota</taxon>
        <taxon>Actinomycetes</taxon>
        <taxon>Pseudonocardiales</taxon>
        <taxon>Pseudonocardiaceae</taxon>
        <taxon>Saccharopolyspora</taxon>
    </lineage>
</organism>
<dbReference type="Proteomes" id="UP000323946">
    <property type="component" value="Unassembled WGS sequence"/>
</dbReference>
<dbReference type="SMART" id="SM00382">
    <property type="entry name" value="AAA"/>
    <property type="match status" value="1"/>
</dbReference>
<reference evidence="6 7" key="1">
    <citation type="submission" date="2019-09" db="EMBL/GenBank/DDBJ databases">
        <title>Draft genome sequence of the thermophilic Saccharopolyspora hirsuta VKM Ac-666T.</title>
        <authorList>
            <person name="Lobastova T.G."/>
            <person name="Fokina V."/>
            <person name="Bragin E.Y."/>
            <person name="Shtratnikova V.Y."/>
            <person name="Starodumova I.P."/>
            <person name="Tarlachkov S.V."/>
            <person name="Donova M.V."/>
        </authorList>
    </citation>
    <scope>NUCLEOTIDE SEQUENCE [LARGE SCALE GENOMIC DNA]</scope>
    <source>
        <strain evidence="6 7">VKM Ac-666</strain>
    </source>
</reference>
<dbReference type="OrthoDB" id="8481147at2"/>
<dbReference type="Pfam" id="PF08352">
    <property type="entry name" value="oligo_HPY"/>
    <property type="match status" value="1"/>
</dbReference>
<dbReference type="SUPFAM" id="SSF52540">
    <property type="entry name" value="P-loop containing nucleoside triphosphate hydrolases"/>
    <property type="match status" value="1"/>
</dbReference>
<dbReference type="InterPro" id="IPR003439">
    <property type="entry name" value="ABC_transporter-like_ATP-bd"/>
</dbReference>
<evidence type="ECO:0000256" key="2">
    <source>
        <dbReference type="ARBA" id="ARBA00022448"/>
    </source>
</evidence>
<proteinExistence type="inferred from homology"/>
<keyword evidence="4 6" id="KW-0067">ATP-binding</keyword>
<dbReference type="FunFam" id="3.40.50.300:FF:000016">
    <property type="entry name" value="Oligopeptide ABC transporter ATP-binding component"/>
    <property type="match status" value="1"/>
</dbReference>
<evidence type="ECO:0000313" key="7">
    <source>
        <dbReference type="Proteomes" id="UP000323946"/>
    </source>
</evidence>
<dbReference type="NCBIfam" id="TIGR01727">
    <property type="entry name" value="oligo_HPY"/>
    <property type="match status" value="1"/>
</dbReference>
<evidence type="ECO:0000256" key="3">
    <source>
        <dbReference type="ARBA" id="ARBA00022741"/>
    </source>
</evidence>